<evidence type="ECO:0000313" key="1">
    <source>
        <dbReference type="EnsemblMetazoa" id="GAUT017658-PA"/>
    </source>
</evidence>
<protein>
    <submittedName>
        <fullName evidence="1">Uncharacterized protein</fullName>
    </submittedName>
</protein>
<dbReference type="Proteomes" id="UP000078200">
    <property type="component" value="Unassembled WGS sequence"/>
</dbReference>
<accession>A0A1A9UW19</accession>
<dbReference type="AlphaFoldDB" id="A0A1A9UW19"/>
<sequence>MNNSAFLSNDHYTAYQIIPIDNFHAQNTLLALVHMYRRNYMRRVMENFAENWYLLQGRASVSAWNKNSIVDYAGNASLDNLMCEALVNLYPLEACHHISSQDNDDNDEANIMFPQEAEKLIKRHFTLHTAHASTNSNNAFEKQSIAVHTSSLYKGQILYTPIFKA</sequence>
<organism evidence="1 2">
    <name type="scientific">Glossina austeni</name>
    <name type="common">Savannah tsetse fly</name>
    <dbReference type="NCBI Taxonomy" id="7395"/>
    <lineage>
        <taxon>Eukaryota</taxon>
        <taxon>Metazoa</taxon>
        <taxon>Ecdysozoa</taxon>
        <taxon>Arthropoda</taxon>
        <taxon>Hexapoda</taxon>
        <taxon>Insecta</taxon>
        <taxon>Pterygota</taxon>
        <taxon>Neoptera</taxon>
        <taxon>Endopterygota</taxon>
        <taxon>Diptera</taxon>
        <taxon>Brachycera</taxon>
        <taxon>Muscomorpha</taxon>
        <taxon>Hippoboscoidea</taxon>
        <taxon>Glossinidae</taxon>
        <taxon>Glossina</taxon>
    </lineage>
</organism>
<keyword evidence="2" id="KW-1185">Reference proteome</keyword>
<name>A0A1A9UW19_GLOAU</name>
<dbReference type="EnsemblMetazoa" id="GAUT017658-RA">
    <property type="protein sequence ID" value="GAUT017658-PA"/>
    <property type="gene ID" value="GAUT017658"/>
</dbReference>
<reference evidence="1" key="1">
    <citation type="submission" date="2020-05" db="UniProtKB">
        <authorList>
            <consortium name="EnsemblMetazoa"/>
        </authorList>
    </citation>
    <scope>IDENTIFICATION</scope>
    <source>
        <strain evidence="1">TTRI</strain>
    </source>
</reference>
<proteinExistence type="predicted"/>
<dbReference type="VEuPathDB" id="VectorBase:GAUT017658"/>
<evidence type="ECO:0000313" key="2">
    <source>
        <dbReference type="Proteomes" id="UP000078200"/>
    </source>
</evidence>